<reference evidence="2 3" key="1">
    <citation type="submission" date="2019-01" db="EMBL/GenBank/DDBJ databases">
        <authorList>
            <person name="Ferrante I. M."/>
        </authorList>
    </citation>
    <scope>NUCLEOTIDE SEQUENCE [LARGE SCALE GENOMIC DNA]</scope>
    <source>
        <strain evidence="2 3">B856</strain>
    </source>
</reference>
<protein>
    <submittedName>
        <fullName evidence="2">Uncharacterized protein</fullName>
    </submittedName>
</protein>
<evidence type="ECO:0000256" key="1">
    <source>
        <dbReference type="SAM" id="Phobius"/>
    </source>
</evidence>
<proteinExistence type="predicted"/>
<dbReference type="Proteomes" id="UP000291116">
    <property type="component" value="Unassembled WGS sequence"/>
</dbReference>
<gene>
    <name evidence="2" type="ORF">PSNMU_V1.4_AUG-EV-PASAV3_0068360</name>
</gene>
<keyword evidence="1" id="KW-1133">Transmembrane helix</keyword>
<keyword evidence="1" id="KW-0812">Transmembrane</keyword>
<keyword evidence="3" id="KW-1185">Reference proteome</keyword>
<dbReference type="OrthoDB" id="44864at2759"/>
<evidence type="ECO:0000313" key="2">
    <source>
        <dbReference type="EMBL" id="VEU39958.1"/>
    </source>
</evidence>
<evidence type="ECO:0000313" key="3">
    <source>
        <dbReference type="Proteomes" id="UP000291116"/>
    </source>
</evidence>
<sequence length="335" mass="37601">MTLPSPIPRPQHYQPAAASVLNQFRKWRSKIGLVWSCHFTASILLLVCGSSYYSEDRKYVPIDASVASVALGGNTKCFKAYANVLASGINDDGAIICCTAQEESNDGICHPTPWYLFFATRLVKLPEAWLIPVFPLVLRGLVQLITRRSGAGTAASSSDGAETKRQRQINRFAMRRFWLYFGLIQLRGWVLYLLFDTIENHVVEPAGDSCWYDNMSRGNQGSCSGKATDFSDHVVLFFAQILPITLTEVLFSFVAPFWRGDETLRKIVPTLLVAALLYLYGISFLKIYKTAVYFHTQLEIIIGYLITLIVQIPLFLVLNTSLLLPTRDYFFGPGN</sequence>
<feature type="transmembrane region" description="Helical" evidence="1">
    <location>
        <begin position="267"/>
        <end position="288"/>
    </location>
</feature>
<feature type="transmembrane region" description="Helical" evidence="1">
    <location>
        <begin position="33"/>
        <end position="53"/>
    </location>
</feature>
<name>A0A448ZD51_9STRA</name>
<organism evidence="2 3">
    <name type="scientific">Pseudo-nitzschia multistriata</name>
    <dbReference type="NCBI Taxonomy" id="183589"/>
    <lineage>
        <taxon>Eukaryota</taxon>
        <taxon>Sar</taxon>
        <taxon>Stramenopiles</taxon>
        <taxon>Ochrophyta</taxon>
        <taxon>Bacillariophyta</taxon>
        <taxon>Bacillariophyceae</taxon>
        <taxon>Bacillariophycidae</taxon>
        <taxon>Bacillariales</taxon>
        <taxon>Bacillariaceae</taxon>
        <taxon>Pseudo-nitzschia</taxon>
    </lineage>
</organism>
<feature type="transmembrane region" description="Helical" evidence="1">
    <location>
        <begin position="300"/>
        <end position="318"/>
    </location>
</feature>
<feature type="transmembrane region" description="Helical" evidence="1">
    <location>
        <begin position="234"/>
        <end position="255"/>
    </location>
</feature>
<accession>A0A448ZD51</accession>
<feature type="transmembrane region" description="Helical" evidence="1">
    <location>
        <begin position="177"/>
        <end position="195"/>
    </location>
</feature>
<keyword evidence="1" id="KW-0472">Membrane</keyword>
<dbReference type="EMBL" id="CAACVS010000247">
    <property type="protein sequence ID" value="VEU39958.1"/>
    <property type="molecule type" value="Genomic_DNA"/>
</dbReference>
<dbReference type="AlphaFoldDB" id="A0A448ZD51"/>